<name>A0A562SJQ1_CHIJA</name>
<dbReference type="Gene3D" id="2.30.38.10">
    <property type="entry name" value="Luciferase, Domain 3"/>
    <property type="match status" value="1"/>
</dbReference>
<comment type="caution">
    <text evidence="4">The sequence shown here is derived from an EMBL/GenBank/DDBJ whole genome shotgun (WGS) entry which is preliminary data.</text>
</comment>
<dbReference type="InterPro" id="IPR020806">
    <property type="entry name" value="PKS_PP-bd"/>
</dbReference>
<protein>
    <submittedName>
        <fullName evidence="4">Surfactin family lipopeptide synthetase A</fullName>
    </submittedName>
</protein>
<dbReference type="Gene3D" id="3.40.50.1820">
    <property type="entry name" value="alpha/beta hydrolase"/>
    <property type="match status" value="1"/>
</dbReference>
<dbReference type="FunFam" id="3.40.50.980:FF:000001">
    <property type="entry name" value="Non-ribosomal peptide synthetase"/>
    <property type="match status" value="2"/>
</dbReference>
<organism evidence="4 5">
    <name type="scientific">Chitinophaga japonensis</name>
    <name type="common">Flexibacter japonensis</name>
    <dbReference type="NCBI Taxonomy" id="104662"/>
    <lineage>
        <taxon>Bacteria</taxon>
        <taxon>Pseudomonadati</taxon>
        <taxon>Bacteroidota</taxon>
        <taxon>Chitinophagia</taxon>
        <taxon>Chitinophagales</taxon>
        <taxon>Chitinophagaceae</taxon>
        <taxon>Chitinophaga</taxon>
    </lineage>
</organism>
<dbReference type="EMBL" id="VLLG01000008">
    <property type="protein sequence ID" value="TWI81066.1"/>
    <property type="molecule type" value="Genomic_DNA"/>
</dbReference>
<dbReference type="GO" id="GO:0003824">
    <property type="term" value="F:catalytic activity"/>
    <property type="evidence" value="ECO:0007669"/>
    <property type="project" value="InterPro"/>
</dbReference>
<dbReference type="InterPro" id="IPR020845">
    <property type="entry name" value="AMP-binding_CS"/>
</dbReference>
<keyword evidence="2" id="KW-0597">Phosphoprotein</keyword>
<dbReference type="InterPro" id="IPR009081">
    <property type="entry name" value="PP-bd_ACP"/>
</dbReference>
<accession>A0A562SJQ1</accession>
<dbReference type="Gene3D" id="3.30.300.30">
    <property type="match status" value="3"/>
</dbReference>
<dbReference type="InterPro" id="IPR023213">
    <property type="entry name" value="CAT-like_dom_sf"/>
</dbReference>
<evidence type="ECO:0000259" key="3">
    <source>
        <dbReference type="PROSITE" id="PS50075"/>
    </source>
</evidence>
<dbReference type="SUPFAM" id="SSF47336">
    <property type="entry name" value="ACP-like"/>
    <property type="match status" value="2"/>
</dbReference>
<reference evidence="4 5" key="1">
    <citation type="journal article" date="2013" name="Stand. Genomic Sci.">
        <title>Genomic Encyclopedia of Type Strains, Phase I: The one thousand microbial genomes (KMG-I) project.</title>
        <authorList>
            <person name="Kyrpides N.C."/>
            <person name="Woyke T."/>
            <person name="Eisen J.A."/>
            <person name="Garrity G."/>
            <person name="Lilburn T.G."/>
            <person name="Beck B.J."/>
            <person name="Whitman W.B."/>
            <person name="Hugenholtz P."/>
            <person name="Klenk H.P."/>
        </authorList>
    </citation>
    <scope>NUCLEOTIDE SEQUENCE [LARGE SCALE GENOMIC DNA]</scope>
    <source>
        <strain evidence="4 5">DSM 13484</strain>
    </source>
</reference>
<dbReference type="InterPro" id="IPR045851">
    <property type="entry name" value="AMP-bd_C_sf"/>
</dbReference>
<evidence type="ECO:0000313" key="4">
    <source>
        <dbReference type="EMBL" id="TWI81066.1"/>
    </source>
</evidence>
<dbReference type="Proteomes" id="UP000316778">
    <property type="component" value="Unassembled WGS sequence"/>
</dbReference>
<dbReference type="RefSeq" id="WP_145719724.1">
    <property type="nucleotide sequence ID" value="NZ_VLLG01000008.1"/>
</dbReference>
<dbReference type="OrthoDB" id="9778383at2"/>
<dbReference type="Gene3D" id="3.30.559.10">
    <property type="entry name" value="Chloramphenicol acetyltransferase-like domain"/>
    <property type="match status" value="2"/>
</dbReference>
<dbReference type="PROSITE" id="PS50075">
    <property type="entry name" value="CARRIER"/>
    <property type="match status" value="2"/>
</dbReference>
<dbReference type="InterPro" id="IPR000873">
    <property type="entry name" value="AMP-dep_synth/lig_dom"/>
</dbReference>
<dbReference type="Pfam" id="PF13193">
    <property type="entry name" value="AMP-binding_C"/>
    <property type="match status" value="1"/>
</dbReference>
<keyword evidence="1" id="KW-0596">Phosphopantetheine</keyword>
<dbReference type="SUPFAM" id="SSF52777">
    <property type="entry name" value="CoA-dependent acyltransferases"/>
    <property type="match status" value="4"/>
</dbReference>
<dbReference type="Gene3D" id="3.40.50.980">
    <property type="match status" value="2"/>
</dbReference>
<gene>
    <name evidence="4" type="ORF">LX66_5675</name>
</gene>
<sequence length="2649" mass="293919">MSFNSINSLVEVLFSSSSGKDAGITFISGQDKETFLSYDELKKQACFVLYNLKAAGVQKGDELVIQLEDNKSFLLVFWACLIGKIIPVPLSFGGQDEYKHKLFAVWRSLRRPYLVTTDDQLKRIIQFAGELDLPDVLEHMLASCVPVDVTTKREQSIEEVPEIRRSDIAYIQYSSGSTGNPKGVVLTHENLLYNARDIVMRSATTPQDKSLSWMPLTHDMGMICFHLSSVFAGIPQFLLPTSLFIRRPSLWLAKAAQHKVTQLYSPNFGYQYFLAAFSQEEAAATGLDLSTIRIIYNGAEPIDAAICRNFQHTLAPYGLQERVCFPGYGLAEASVAVTLPVPGEELVVYYLNRDRLSIGDSVQELDPQDKSAVSFVEVGYPIDHCNIRIAGAKDEWLGDGMIGHIHIRGLNVTAGYYLQEEATQHLYTRDGWLRTGDVGFVRNRRLVITGRAKNMMILNGQNYYPHDIERVVQVIPGMELGKVVACAIKQPDEKNDRLVLFVLHKGPSERFLEMAMVARKVILEQTGLSAECIVPVKKVPKTTSGKVQHFRLIEQFRAGHWDTVLQELQQLAAPAIAETVALTPGDSIAQAWQEITGQVVTDRQQPLLDSGINSLLIMRFVSMIGERLSRKITIKDFFDHASSLEVLERFLVNAPVQQGETFLLPAGEQEEFALTLTQQRFFMMEMLQPDNSPLNIAYTLLLEADIDPELLEAAAMELMDRHDALCARFHLTDQGPRQRFDEASGVSFLFRDLSAESDPVAAARELCRSFILMPFDLESAPLWRIGLFKIAPGKSIICMAMHHIISDGWTLLLVKNELADCYSALVAGNNIPQPEQQPSYREYAAWYASWMAGEKYLADQQYWRREFEGFEPAPLFRPSHSMVDHSDFTSRRIDFTLDARTYDQLKQCCSRQQVSVFSALLTLVSVWLYKYTGRTDLAIGTDSSGRMATGLEKIAGCFINTMMIRSRFSPDNSIGWLLAYIAGKIFDAYEHQLYPADMDGNTNHHTGVTAAPLLDVLVLFQNFGQGAYDDFGNIKAGRLTLPVDTALADLSFEFIEEQGGLTCHIDFRSGLFSPAQAARFPAHFSTLLTALLETPAARLSNIDMLPAEERLLLIKAYNNPYYSPIYAESDLVRRFEQMARANPHATAVIFEGKRISYQVLNEQVNRWACHLKASYGIGYGDRVGICLPRSEKALIAILATLKAGAAYVALDPDYPAARLHFMIADSGIKLLLTTAGCPHDFTACGVSLVVWEQATDVLDGYPADDPGVIVGDKDEAYVIYTSGTSGRPKGLSVNRFALYDYAQTVVAYFGISGNDIVIQQSALSFDTLVEEVFPALCQGAAIHILSEGGRNTDAIIDAIVSGQATVLSTTPTVIGELNKQAALAAKLRVLISGGEVLKYTQIDQLLEEGLDIYNTYGPSETTVCACYYKVTPGTGSIPIGRPVRNRKIYLLDEHQCLLPAGATGEIYIGGTGVSDGYINLPDATEQHFSDDVFARFGKLYRTGDLGRWREDGQLEFLGRKDQQVKIDGYRIETTEIEVQLAEHAGVSEVAVVPKQNSQGKEILACFYTAHEEVTVETLKAFAKARLPFYMLPAIWRQVDGLPLTGNGKVDRKALLAYETGDAMEMEAVAVLPGNEQETRLLEAWKNILGIASIGVTDNFFEKGGNSLLATRLILWIQQQWELRLGLQDIFGNPTVRELAGLIASAGRQDMMAGESIPLAAPAPYYQVSYSQRRLWLLDNFQENKGAYNLSWAFLVEGAFNKDAFAQAFRWLVQRHEVLRTNFVFIDNSPCQVISGDRPFEITLLDFSNDVDAMEKAHRYVKEAAAYPFDLRSESLLKAAVIQLDDDRVLFVLVLHHIIGDAWSMDIVSTELSHAYNAFAAGAAPALPELPLQYKDFAAWQQEQVAGNALSASKAYWLQRFSDDIPVLQLPEDKIRPALQTYNGKTLHRSIDHTLRKKLMALAAANSCGVFVVLLASVKAFLYRITGQTDIIIGAPVAGRIHPDLTSQVGFYVNTLPLRTQLGTSDSFDILVGKVKQTFLDAFEHQAYPFDLLVEELDLVRDESRTPLFNVMVDLLNTETTLAQPLQLEGLTLNPFPADHATSQFDLSFDFSEANGHLSLALNFNTDIFREESIHILLNRYLQLLHNMVQDSDQPIDIPVCLPPEEQAALLGFSGTGSAVMPAPDLVTLFESVVQRYGHLPAVCYNGAELSYAALNEQANRLADCMTKDYGVQPGDRIGIMVGRNEWMVAGVLGILKAGAAYVPLDPEYAADRLEYMIADSGIDLLLTETDIPVTSRPVSMLNLAAFDASARQYNADNPLLKPGTNDLAYLVYTSGSTGRPKGVMISHGQLLGLWDSLGAAYELDTFEVRLLQVASISFDVFFGDMLRSIFRGGLMVICAAEQRHDLQGLYELMHGARITILESTPGLLLPLLDYMHEEGKPLDFMRILILGSDTLSVEDYRKVCERFGRPGLRILNSYGTTETTIDSCFYEGPGAISRSSGYVPVGRPLRNTRLYVLDRHFQLCGIGITGELWIGGVGVGLGYWGRPDLTGERFIPDPYMPGGRIYRTGDLARWTAEGNLEFLGRGDNQVKIRGYRIELGEVESVLQGYDGVREAVVLAPSIDGADKELVSYLVWDGAADEAGVRSWLR</sequence>
<dbReference type="PANTHER" id="PTHR45527">
    <property type="entry name" value="NONRIBOSOMAL PEPTIDE SYNTHETASE"/>
    <property type="match status" value="1"/>
</dbReference>
<dbReference type="Pfam" id="PF00550">
    <property type="entry name" value="PP-binding"/>
    <property type="match status" value="2"/>
</dbReference>
<evidence type="ECO:0000256" key="1">
    <source>
        <dbReference type="ARBA" id="ARBA00022450"/>
    </source>
</evidence>
<dbReference type="SMART" id="SM00823">
    <property type="entry name" value="PKS_PP"/>
    <property type="match status" value="1"/>
</dbReference>
<dbReference type="InterPro" id="IPR036736">
    <property type="entry name" value="ACP-like_sf"/>
</dbReference>
<evidence type="ECO:0000256" key="2">
    <source>
        <dbReference type="ARBA" id="ARBA00022553"/>
    </source>
</evidence>
<dbReference type="InterPro" id="IPR029058">
    <property type="entry name" value="AB_hydrolase_fold"/>
</dbReference>
<proteinExistence type="predicted"/>
<dbReference type="InterPro" id="IPR042099">
    <property type="entry name" value="ANL_N_sf"/>
</dbReference>
<feature type="domain" description="Carrier" evidence="3">
    <location>
        <begin position="1631"/>
        <end position="1706"/>
    </location>
</feature>
<dbReference type="InterPro" id="IPR001242">
    <property type="entry name" value="Condensation_dom"/>
</dbReference>
<dbReference type="Gene3D" id="1.10.1200.10">
    <property type="entry name" value="ACP-like"/>
    <property type="match status" value="1"/>
</dbReference>
<feature type="non-terminal residue" evidence="4">
    <location>
        <position position="2649"/>
    </location>
</feature>
<dbReference type="GO" id="GO:0044550">
    <property type="term" value="P:secondary metabolite biosynthetic process"/>
    <property type="evidence" value="ECO:0007669"/>
    <property type="project" value="TreeGrafter"/>
</dbReference>
<dbReference type="GO" id="GO:0043041">
    <property type="term" value="P:amino acid activation for nonribosomal peptide biosynthetic process"/>
    <property type="evidence" value="ECO:0007669"/>
    <property type="project" value="TreeGrafter"/>
</dbReference>
<dbReference type="CDD" id="cd19531">
    <property type="entry name" value="LCL_NRPS-like"/>
    <property type="match status" value="2"/>
</dbReference>
<evidence type="ECO:0000313" key="5">
    <source>
        <dbReference type="Proteomes" id="UP000316778"/>
    </source>
</evidence>
<dbReference type="InterPro" id="IPR010071">
    <property type="entry name" value="AA_adenyl_dom"/>
</dbReference>
<dbReference type="NCBIfam" id="TIGR01733">
    <property type="entry name" value="AA-adenyl-dom"/>
    <property type="match status" value="2"/>
</dbReference>
<dbReference type="SUPFAM" id="SSF56801">
    <property type="entry name" value="Acetyl-CoA synthetase-like"/>
    <property type="match status" value="3"/>
</dbReference>
<dbReference type="InterPro" id="IPR025110">
    <property type="entry name" value="AMP-bd_C"/>
</dbReference>
<dbReference type="PROSITE" id="PS00455">
    <property type="entry name" value="AMP_BINDING"/>
    <property type="match status" value="3"/>
</dbReference>
<keyword evidence="5" id="KW-1185">Reference proteome</keyword>
<dbReference type="CDD" id="cd05930">
    <property type="entry name" value="A_NRPS"/>
    <property type="match status" value="2"/>
</dbReference>
<dbReference type="Gene3D" id="3.40.50.12780">
    <property type="entry name" value="N-terminal domain of ligase-like"/>
    <property type="match status" value="2"/>
</dbReference>
<dbReference type="GO" id="GO:0005737">
    <property type="term" value="C:cytoplasm"/>
    <property type="evidence" value="ECO:0007669"/>
    <property type="project" value="TreeGrafter"/>
</dbReference>
<dbReference type="Pfam" id="PF00501">
    <property type="entry name" value="AMP-binding"/>
    <property type="match status" value="3"/>
</dbReference>
<dbReference type="NCBIfam" id="NF003417">
    <property type="entry name" value="PRK04813.1"/>
    <property type="match status" value="4"/>
</dbReference>
<dbReference type="GO" id="GO:0031177">
    <property type="term" value="F:phosphopantetheine binding"/>
    <property type="evidence" value="ECO:0007669"/>
    <property type="project" value="InterPro"/>
</dbReference>
<feature type="domain" description="Carrier" evidence="3">
    <location>
        <begin position="579"/>
        <end position="655"/>
    </location>
</feature>
<dbReference type="Gene3D" id="3.30.559.30">
    <property type="entry name" value="Nonribosomal peptide synthetase, condensation domain"/>
    <property type="match status" value="2"/>
</dbReference>
<dbReference type="PANTHER" id="PTHR45527:SF1">
    <property type="entry name" value="FATTY ACID SYNTHASE"/>
    <property type="match status" value="1"/>
</dbReference>
<dbReference type="Pfam" id="PF00668">
    <property type="entry name" value="Condensation"/>
    <property type="match status" value="2"/>
</dbReference>